<feature type="domain" description="Alpha/beta hydrolase fold-3" evidence="2">
    <location>
        <begin position="74"/>
        <end position="272"/>
    </location>
</feature>
<protein>
    <submittedName>
        <fullName evidence="3">Alpha/beta hydrolase</fullName>
    </submittedName>
</protein>
<keyword evidence="1 3" id="KW-0378">Hydrolase</keyword>
<dbReference type="Gene3D" id="3.40.50.1820">
    <property type="entry name" value="alpha/beta hydrolase"/>
    <property type="match status" value="1"/>
</dbReference>
<dbReference type="GO" id="GO:0016787">
    <property type="term" value="F:hydrolase activity"/>
    <property type="evidence" value="ECO:0007669"/>
    <property type="project" value="UniProtKB-KW"/>
</dbReference>
<comment type="caution">
    <text evidence="3">The sequence shown here is derived from an EMBL/GenBank/DDBJ whole genome shotgun (WGS) entry which is preliminary data.</text>
</comment>
<dbReference type="Proteomes" id="UP000605361">
    <property type="component" value="Unassembled WGS sequence"/>
</dbReference>
<dbReference type="AlphaFoldDB" id="A0A931EXN0"/>
<dbReference type="EMBL" id="JADOGI010000027">
    <property type="protein sequence ID" value="MBF8186425.1"/>
    <property type="molecule type" value="Genomic_DNA"/>
</dbReference>
<accession>A0A931EXN0</accession>
<gene>
    <name evidence="3" type="ORF">ITP53_11840</name>
</gene>
<proteinExistence type="predicted"/>
<dbReference type="Pfam" id="PF07859">
    <property type="entry name" value="Abhydrolase_3"/>
    <property type="match status" value="1"/>
</dbReference>
<name>A0A931EXN0_9ACTN</name>
<dbReference type="InterPro" id="IPR029058">
    <property type="entry name" value="AB_hydrolase_fold"/>
</dbReference>
<evidence type="ECO:0000313" key="4">
    <source>
        <dbReference type="Proteomes" id="UP000605361"/>
    </source>
</evidence>
<evidence type="ECO:0000313" key="3">
    <source>
        <dbReference type="EMBL" id="MBF8186425.1"/>
    </source>
</evidence>
<reference evidence="3" key="1">
    <citation type="submission" date="2020-11" db="EMBL/GenBank/DDBJ databases">
        <title>Whole-genome analyses of Nonomuraea sp. K274.</title>
        <authorList>
            <person name="Veyisoglu A."/>
        </authorList>
    </citation>
    <scope>NUCLEOTIDE SEQUENCE</scope>
    <source>
        <strain evidence="3">K274</strain>
    </source>
</reference>
<keyword evidence="4" id="KW-1185">Reference proteome</keyword>
<dbReference type="PANTHER" id="PTHR48081">
    <property type="entry name" value="AB HYDROLASE SUPERFAMILY PROTEIN C4A8.06C"/>
    <property type="match status" value="1"/>
</dbReference>
<sequence>MSRAERTFPLLNVTRIPASPEEPDAVRAQMGQVFSDPPVLDGDALLDPVLPEAGGVPGTWVAAGGAPVEAGVTLYVHGGGFSFSNPPMERIMAYRLSRATGRPAFAVDYRLAPAHPYPAAVEDVLAVYRSLLGQGVPAERILLVGESAGGTLILSALLMLAEAGDPMPAGAVPVSPVTDLAPKTAVAAGGGRDSIDPSIMGPVATQYLAGARPDQAPQSPIYGDLRGLPALLLAVGGDEVLLDDVHRFADAACAAGAPVDLDVYEGMPHAFHAAVLFAEDAHLPTATTFLSRLTDWAARLPMPADRT</sequence>
<dbReference type="SUPFAM" id="SSF53474">
    <property type="entry name" value="alpha/beta-Hydrolases"/>
    <property type="match status" value="1"/>
</dbReference>
<dbReference type="InterPro" id="IPR050300">
    <property type="entry name" value="GDXG_lipolytic_enzyme"/>
</dbReference>
<evidence type="ECO:0000256" key="1">
    <source>
        <dbReference type="ARBA" id="ARBA00022801"/>
    </source>
</evidence>
<dbReference type="InterPro" id="IPR013094">
    <property type="entry name" value="AB_hydrolase_3"/>
</dbReference>
<organism evidence="3 4">
    <name type="scientific">Nonomuraea cypriaca</name>
    <dbReference type="NCBI Taxonomy" id="1187855"/>
    <lineage>
        <taxon>Bacteria</taxon>
        <taxon>Bacillati</taxon>
        <taxon>Actinomycetota</taxon>
        <taxon>Actinomycetes</taxon>
        <taxon>Streptosporangiales</taxon>
        <taxon>Streptosporangiaceae</taxon>
        <taxon>Nonomuraea</taxon>
    </lineage>
</organism>
<dbReference type="PANTHER" id="PTHR48081:SF8">
    <property type="entry name" value="ALPHA_BETA HYDROLASE FOLD-3 DOMAIN-CONTAINING PROTEIN-RELATED"/>
    <property type="match status" value="1"/>
</dbReference>
<evidence type="ECO:0000259" key="2">
    <source>
        <dbReference type="Pfam" id="PF07859"/>
    </source>
</evidence>